<reference evidence="1" key="1">
    <citation type="submission" date="2024-05" db="EMBL/GenBank/DDBJ databases">
        <authorList>
            <person name="Kim S."/>
            <person name="Heo J."/>
            <person name="Choi H."/>
            <person name="Choi Y."/>
            <person name="Kwon S.-W."/>
            <person name="Kim Y."/>
        </authorList>
    </citation>
    <scope>NUCLEOTIDE SEQUENCE</scope>
    <source>
        <strain evidence="1">KACC 23699</strain>
    </source>
</reference>
<organism evidence="1">
    <name type="scientific">Pedococcus sp. KACC 23699</name>
    <dbReference type="NCBI Taxonomy" id="3149228"/>
    <lineage>
        <taxon>Bacteria</taxon>
        <taxon>Bacillati</taxon>
        <taxon>Actinomycetota</taxon>
        <taxon>Actinomycetes</taxon>
        <taxon>Micrococcales</taxon>
        <taxon>Intrasporangiaceae</taxon>
        <taxon>Pedococcus</taxon>
    </lineage>
</organism>
<accession>A0AAU7JR10</accession>
<sequence>MTLLVISPDYASHLYPLATLATAWAEQGERVVVATGPATDAIVEGFGFERAHLQLGRGSNPGVIRAEEQPTGEDDALRGFFDATRRGALETLEFQARARGDDLLWAPVEVGRAVLDVVDRVRPDTVIVDHLAFSARLALGSAGVPHGDVVLGHPTALPVGDEVYGCPPVFPNAFDIDPQRLAGLRLLCEDVRDTFTHQWNAASRALSGSAAEVDDAFAVTGDVLLLNYPGELHDPGRTRLLPQHRFLGSAVRAEPDDAAVSRWLAASEQPVVYVSLGSFLSVRGDVLTRVADALRGLDVRVALAHGSTPASELGDLPATWLVREVLPQVTVLRSASLAITHGGNNSVTEALTAGVPMLVLPLSTDQFAGAAALESAAVATVLAPNTAAPSEIRRAAAELLADSRVSARLTELAASLRTSPGAQRAREALTGVPAAAP</sequence>
<dbReference type="Pfam" id="PF00201">
    <property type="entry name" value="UDPGT"/>
    <property type="match status" value="1"/>
</dbReference>
<dbReference type="Gene3D" id="3.40.50.2000">
    <property type="entry name" value="Glycogen Phosphorylase B"/>
    <property type="match status" value="2"/>
</dbReference>
<gene>
    <name evidence="1" type="ORF">ABEG17_15020</name>
</gene>
<dbReference type="EMBL" id="CP157483">
    <property type="protein sequence ID" value="XBO42868.1"/>
    <property type="molecule type" value="Genomic_DNA"/>
</dbReference>
<dbReference type="PANTHER" id="PTHR48050:SF13">
    <property type="entry name" value="STEROL 3-BETA-GLUCOSYLTRANSFERASE UGT80A2"/>
    <property type="match status" value="1"/>
</dbReference>
<dbReference type="RefSeq" id="WP_406830292.1">
    <property type="nucleotide sequence ID" value="NZ_CP157483.1"/>
</dbReference>
<protein>
    <submittedName>
        <fullName evidence="1">Nucleotide disphospho-sugar-binding domain-containing protein</fullName>
    </submittedName>
</protein>
<dbReference type="AlphaFoldDB" id="A0AAU7JR10"/>
<evidence type="ECO:0000313" key="1">
    <source>
        <dbReference type="EMBL" id="XBO42868.1"/>
    </source>
</evidence>
<name>A0AAU7JR10_9MICO</name>
<dbReference type="CDD" id="cd03784">
    <property type="entry name" value="GT1_Gtf-like"/>
    <property type="match status" value="1"/>
</dbReference>
<dbReference type="SUPFAM" id="SSF53756">
    <property type="entry name" value="UDP-Glycosyltransferase/glycogen phosphorylase"/>
    <property type="match status" value="1"/>
</dbReference>
<dbReference type="GO" id="GO:0008194">
    <property type="term" value="F:UDP-glycosyltransferase activity"/>
    <property type="evidence" value="ECO:0007669"/>
    <property type="project" value="InterPro"/>
</dbReference>
<proteinExistence type="predicted"/>
<dbReference type="PANTHER" id="PTHR48050">
    <property type="entry name" value="STEROL 3-BETA-GLUCOSYLTRANSFERASE"/>
    <property type="match status" value="1"/>
</dbReference>
<dbReference type="InterPro" id="IPR002213">
    <property type="entry name" value="UDP_glucos_trans"/>
</dbReference>
<dbReference type="InterPro" id="IPR050426">
    <property type="entry name" value="Glycosyltransferase_28"/>
</dbReference>
<dbReference type="GO" id="GO:0017000">
    <property type="term" value="P:antibiotic biosynthetic process"/>
    <property type="evidence" value="ECO:0007669"/>
    <property type="project" value="UniProtKB-ARBA"/>
</dbReference>